<evidence type="ECO:0000313" key="2">
    <source>
        <dbReference type="Proteomes" id="UP000283255"/>
    </source>
</evidence>
<accession>A0A418YGQ1</accession>
<reference evidence="1 2" key="1">
    <citation type="submission" date="2018-09" db="EMBL/GenBank/DDBJ databases">
        <authorList>
            <person name="Wang F."/>
        </authorList>
    </citation>
    <scope>NUCLEOTIDE SEQUENCE [LARGE SCALE GENOMIC DNA]</scope>
    <source>
        <strain evidence="1 2">PLHSC7-2</strain>
    </source>
</reference>
<dbReference type="Proteomes" id="UP000283255">
    <property type="component" value="Unassembled WGS sequence"/>
</dbReference>
<evidence type="ECO:0000313" key="1">
    <source>
        <dbReference type="EMBL" id="RJG49006.1"/>
    </source>
</evidence>
<dbReference type="AlphaFoldDB" id="A0A418YGQ1"/>
<protein>
    <submittedName>
        <fullName evidence="1">Uncharacterized protein</fullName>
    </submittedName>
</protein>
<gene>
    <name evidence="1" type="ORF">D1Z90_06450</name>
</gene>
<comment type="caution">
    <text evidence="1">The sequence shown here is derived from an EMBL/GenBank/DDBJ whole genome shotgun (WGS) entry which is preliminary data.</text>
</comment>
<reference evidence="1 2" key="2">
    <citation type="submission" date="2019-01" db="EMBL/GenBank/DDBJ databases">
        <title>Motilimonas pumilus sp. nov., isolated from the gut of sea cucumber (Apostichopus japonicus).</title>
        <authorList>
            <person name="Wang F.-Q."/>
            <person name="Ren L.-H."/>
            <person name="Lin Y.-W."/>
            <person name="Sun G.-H."/>
            <person name="Du Z.-J."/>
            <person name="Zhao J.-X."/>
            <person name="Liu X.-J."/>
            <person name="Liu L.-J."/>
        </authorList>
    </citation>
    <scope>NUCLEOTIDE SEQUENCE [LARGE SCALE GENOMIC DNA]</scope>
    <source>
        <strain evidence="1 2">PLHSC7-2</strain>
    </source>
</reference>
<organism evidence="1 2">
    <name type="scientific">Motilimonas pumila</name>
    <dbReference type="NCBI Taxonomy" id="2303987"/>
    <lineage>
        <taxon>Bacteria</taxon>
        <taxon>Pseudomonadati</taxon>
        <taxon>Pseudomonadota</taxon>
        <taxon>Gammaproteobacteria</taxon>
        <taxon>Alteromonadales</taxon>
        <taxon>Alteromonadales genera incertae sedis</taxon>
        <taxon>Motilimonas</taxon>
    </lineage>
</organism>
<name>A0A418YGQ1_9GAMM</name>
<keyword evidence="2" id="KW-1185">Reference proteome</keyword>
<dbReference type="EMBL" id="QZCH01000005">
    <property type="protein sequence ID" value="RJG49006.1"/>
    <property type="molecule type" value="Genomic_DNA"/>
</dbReference>
<proteinExistence type="predicted"/>
<sequence>MTMTNKPLTSQLISVAHFFRIGHEAQANQSFTNSLDMLSEYCTKLSPQQLNQITPLIEPMLLAQQRRDTLFLADIIEHELIPLVITFRV</sequence>